<evidence type="ECO:0000313" key="2">
    <source>
        <dbReference type="Proteomes" id="UP000054988"/>
    </source>
</evidence>
<proteinExistence type="predicted"/>
<dbReference type="Proteomes" id="UP000054988">
    <property type="component" value="Unassembled WGS sequence"/>
</dbReference>
<protein>
    <submittedName>
        <fullName evidence="1">Uncharacterized protein</fullName>
    </submittedName>
</protein>
<accession>A0A0W0GE84</accession>
<comment type="caution">
    <text evidence="1">The sequence shown here is derived from an EMBL/GenBank/DDBJ whole genome shotgun (WGS) entry which is preliminary data.</text>
</comment>
<sequence>MWTVGAYLSQAGAISLAQHSTGRRFATPKS</sequence>
<reference evidence="1 2" key="1">
    <citation type="submission" date="2015-12" db="EMBL/GenBank/DDBJ databases">
        <title>Draft genome sequence of Moniliophthora roreri, the causal agent of frosty pod rot of cacao.</title>
        <authorList>
            <person name="Aime M.C."/>
            <person name="Diaz-Valderrama J.R."/>
            <person name="Kijpornyongpan T."/>
            <person name="Phillips-Mora W."/>
        </authorList>
    </citation>
    <scope>NUCLEOTIDE SEQUENCE [LARGE SCALE GENOMIC DNA]</scope>
    <source>
        <strain evidence="1 2">MCA 2952</strain>
    </source>
</reference>
<organism evidence="1 2">
    <name type="scientific">Moniliophthora roreri</name>
    <name type="common">Frosty pod rot fungus</name>
    <name type="synonym">Monilia roreri</name>
    <dbReference type="NCBI Taxonomy" id="221103"/>
    <lineage>
        <taxon>Eukaryota</taxon>
        <taxon>Fungi</taxon>
        <taxon>Dikarya</taxon>
        <taxon>Basidiomycota</taxon>
        <taxon>Agaricomycotina</taxon>
        <taxon>Agaricomycetes</taxon>
        <taxon>Agaricomycetidae</taxon>
        <taxon>Agaricales</taxon>
        <taxon>Marasmiineae</taxon>
        <taxon>Marasmiaceae</taxon>
        <taxon>Moniliophthora</taxon>
    </lineage>
</organism>
<evidence type="ECO:0000313" key="1">
    <source>
        <dbReference type="EMBL" id="KTB46876.1"/>
    </source>
</evidence>
<dbReference type="EMBL" id="LATX01000218">
    <property type="protein sequence ID" value="KTB46876.1"/>
    <property type="molecule type" value="Genomic_DNA"/>
</dbReference>
<name>A0A0W0GE84_MONRR</name>
<dbReference type="AlphaFoldDB" id="A0A0W0GE84"/>
<gene>
    <name evidence="1" type="ORF">WG66_547</name>
</gene>